<keyword evidence="2" id="KW-0812">Transmembrane</keyword>
<sequence>MLSKPGEVVVRVLAVVGLTAASVLAGQGARAGDGHGVREDTGYGVRAGVARDAEDGTRAGVAREAEHDVRAGAGRAARGDGGERILFRFKDSRITESSGLAVSPTGKDVYYTHNDSSAGPVFFAVGPDGRTRATFTLRGAASRDWEGMAASVDPRTGRGVLWFADIGDNLEGAWPDISVYKVAEPTALSDAVVSAVRYRFRYEDGGHNAEGIMVHPLTGRLYIVTKQFAGAVYQAPKRLRTDRVNVLRKVGSAPIMATDAAYAPDGSSFVIRTYFSATVYRAPGEQIARVTMPELRQAESITYTRDGRYLLTGSEGSRSPVYRVPLPREVLGEAAPEPTYARRQAASTPTSGTPGDPAPTPVAAVETGGDADTGVPISAVLLWLAIAAGATGVITLIARRTR</sequence>
<dbReference type="Proteomes" id="UP001501251">
    <property type="component" value="Unassembled WGS sequence"/>
</dbReference>
<dbReference type="EMBL" id="BAABAQ010000014">
    <property type="protein sequence ID" value="GAA4204619.1"/>
    <property type="molecule type" value="Genomic_DNA"/>
</dbReference>
<name>A0ABP8BE11_9ACTN</name>
<feature type="transmembrane region" description="Helical" evidence="2">
    <location>
        <begin position="380"/>
        <end position="398"/>
    </location>
</feature>
<proteinExistence type="predicted"/>
<evidence type="ECO:0000256" key="1">
    <source>
        <dbReference type="SAM" id="MobiDB-lite"/>
    </source>
</evidence>
<evidence type="ECO:0000256" key="2">
    <source>
        <dbReference type="SAM" id="Phobius"/>
    </source>
</evidence>
<dbReference type="RefSeq" id="WP_344921887.1">
    <property type="nucleotide sequence ID" value="NZ_BAABAQ010000014.1"/>
</dbReference>
<gene>
    <name evidence="3" type="ORF">GCM10022252_63950</name>
</gene>
<feature type="region of interest" description="Disordered" evidence="1">
    <location>
        <begin position="333"/>
        <end position="367"/>
    </location>
</feature>
<dbReference type="Gene3D" id="2.130.10.10">
    <property type="entry name" value="YVTN repeat-like/Quinoprotein amine dehydrogenase"/>
    <property type="match status" value="1"/>
</dbReference>
<dbReference type="SUPFAM" id="SSF101898">
    <property type="entry name" value="NHL repeat"/>
    <property type="match status" value="1"/>
</dbReference>
<organism evidence="3 4">
    <name type="scientific">Streptosporangium oxazolinicum</name>
    <dbReference type="NCBI Taxonomy" id="909287"/>
    <lineage>
        <taxon>Bacteria</taxon>
        <taxon>Bacillati</taxon>
        <taxon>Actinomycetota</taxon>
        <taxon>Actinomycetes</taxon>
        <taxon>Streptosporangiales</taxon>
        <taxon>Streptosporangiaceae</taxon>
        <taxon>Streptosporangium</taxon>
    </lineage>
</organism>
<dbReference type="InterPro" id="IPR015943">
    <property type="entry name" value="WD40/YVTN_repeat-like_dom_sf"/>
</dbReference>
<protein>
    <submittedName>
        <fullName evidence="3">WD40 repeat domain-containing protein</fullName>
    </submittedName>
</protein>
<keyword evidence="2" id="KW-0472">Membrane</keyword>
<reference evidence="4" key="1">
    <citation type="journal article" date="2019" name="Int. J. Syst. Evol. Microbiol.">
        <title>The Global Catalogue of Microorganisms (GCM) 10K type strain sequencing project: providing services to taxonomists for standard genome sequencing and annotation.</title>
        <authorList>
            <consortium name="The Broad Institute Genomics Platform"/>
            <consortium name="The Broad Institute Genome Sequencing Center for Infectious Disease"/>
            <person name="Wu L."/>
            <person name="Ma J."/>
        </authorList>
    </citation>
    <scope>NUCLEOTIDE SEQUENCE [LARGE SCALE GENOMIC DNA]</scope>
    <source>
        <strain evidence="4">JCM 17388</strain>
    </source>
</reference>
<evidence type="ECO:0000313" key="4">
    <source>
        <dbReference type="Proteomes" id="UP001501251"/>
    </source>
</evidence>
<accession>A0ABP8BE11</accession>
<evidence type="ECO:0000313" key="3">
    <source>
        <dbReference type="EMBL" id="GAA4204619.1"/>
    </source>
</evidence>
<keyword evidence="2" id="KW-1133">Transmembrane helix</keyword>
<comment type="caution">
    <text evidence="3">The sequence shown here is derived from an EMBL/GenBank/DDBJ whole genome shotgun (WGS) entry which is preliminary data.</text>
</comment>
<keyword evidence="4" id="KW-1185">Reference proteome</keyword>